<reference evidence="1 2" key="1">
    <citation type="submission" date="2013-12" db="EMBL/GenBank/DDBJ databases">
        <title>The Genome Sequence of Candida albicans P78048.</title>
        <authorList>
            <consortium name="The Broad Institute Genome Sequencing Platform"/>
            <consortium name="The Broad Institute Genome Sequencing Center for Infectious Disease"/>
            <person name="Cuomo C."/>
            <person name="Bennett R."/>
            <person name="Hirakawa M."/>
            <person name="Noverr M."/>
            <person name="Mitchell A."/>
            <person name="Young S.K."/>
            <person name="Zeng Q."/>
            <person name="Gargeya S."/>
            <person name="Fitzgerald M."/>
            <person name="Abouelleil A."/>
            <person name="Alvarado L."/>
            <person name="Berlin A.M."/>
            <person name="Chapman S.B."/>
            <person name="Dewar J."/>
            <person name="Goldberg J."/>
            <person name="Griggs A."/>
            <person name="Gujja S."/>
            <person name="Hansen M."/>
            <person name="Howarth C."/>
            <person name="Imamovic A."/>
            <person name="Larimer J."/>
            <person name="McCowan C."/>
            <person name="Murphy C."/>
            <person name="Pearson M."/>
            <person name="Priest M."/>
            <person name="Roberts A."/>
            <person name="Saif S."/>
            <person name="Shea T."/>
            <person name="Sykes S."/>
            <person name="Wortman J."/>
            <person name="Nusbaum C."/>
            <person name="Birren B."/>
        </authorList>
    </citation>
    <scope>NUCLEOTIDE SEQUENCE [LARGE SCALE GENOMIC DNA]</scope>
    <source>
        <strain evidence="1 2">P78048</strain>
    </source>
</reference>
<accession>A0AB34PIZ6</accession>
<gene>
    <name evidence="1" type="ORF">MG3_05883</name>
</gene>
<dbReference type="AlphaFoldDB" id="A0AB34PIZ6"/>
<name>A0AB34PIZ6_CANAX</name>
<organism evidence="1 2">
    <name type="scientific">Candida albicans P78048</name>
    <dbReference type="NCBI Taxonomy" id="1094989"/>
    <lineage>
        <taxon>Eukaryota</taxon>
        <taxon>Fungi</taxon>
        <taxon>Dikarya</taxon>
        <taxon>Ascomycota</taxon>
        <taxon>Saccharomycotina</taxon>
        <taxon>Pichiomycetes</taxon>
        <taxon>Debaryomycetaceae</taxon>
        <taxon>Candida/Lodderomyces clade</taxon>
        <taxon>Candida</taxon>
    </lineage>
</organism>
<proteinExistence type="predicted"/>
<protein>
    <submittedName>
        <fullName evidence="1">Uncharacterized protein</fullName>
    </submittedName>
</protein>
<evidence type="ECO:0000313" key="2">
    <source>
        <dbReference type="Proteomes" id="UP000030161"/>
    </source>
</evidence>
<dbReference type="Proteomes" id="UP000030161">
    <property type="component" value="Unassembled WGS sequence"/>
</dbReference>
<evidence type="ECO:0000313" key="1">
    <source>
        <dbReference type="EMBL" id="KGR02236.1"/>
    </source>
</evidence>
<sequence length="109" mass="12509">MKKIYICVCPRVIKCNCKLAHQVLNNIGVKNLAMIIKTVYCWCCFIDIKDCKKISITILCLKKNKESRVSKVSVCTSLQFSTFTKLNHPLLLSIRLSKDPRINITVITY</sequence>
<comment type="caution">
    <text evidence="1">The sequence shown here is derived from an EMBL/GenBank/DDBJ whole genome shotgun (WGS) entry which is preliminary data.</text>
</comment>
<feature type="non-terminal residue" evidence="1">
    <location>
        <position position="109"/>
    </location>
</feature>
<dbReference type="EMBL" id="AJIX01000052">
    <property type="protein sequence ID" value="KGR02236.1"/>
    <property type="molecule type" value="Genomic_DNA"/>
</dbReference>